<dbReference type="InterPro" id="IPR000160">
    <property type="entry name" value="GGDEF_dom"/>
</dbReference>
<dbReference type="GO" id="GO:1902201">
    <property type="term" value="P:negative regulation of bacterial-type flagellum-dependent cell motility"/>
    <property type="evidence" value="ECO:0007669"/>
    <property type="project" value="TreeGrafter"/>
</dbReference>
<dbReference type="NCBIfam" id="TIGR00254">
    <property type="entry name" value="GGDEF"/>
    <property type="match status" value="1"/>
</dbReference>
<dbReference type="PANTHER" id="PTHR45138:SF9">
    <property type="entry name" value="DIGUANYLATE CYCLASE DGCM-RELATED"/>
    <property type="match status" value="1"/>
</dbReference>
<dbReference type="PROSITE" id="PS50113">
    <property type="entry name" value="PAC"/>
    <property type="match status" value="1"/>
</dbReference>
<dbReference type="SUPFAM" id="SSF55073">
    <property type="entry name" value="Nucleotide cyclase"/>
    <property type="match status" value="1"/>
</dbReference>
<dbReference type="Gene3D" id="3.30.70.270">
    <property type="match status" value="1"/>
</dbReference>
<comment type="caution">
    <text evidence="5">The sequence shown here is derived from an EMBL/GenBank/DDBJ whole genome shotgun (WGS) entry which is preliminary data.</text>
</comment>
<dbReference type="EMBL" id="BLXX01000006">
    <property type="protein sequence ID" value="GFO60059.1"/>
    <property type="molecule type" value="Genomic_DNA"/>
</dbReference>
<organism evidence="5 6">
    <name type="scientific">Geomonas silvestris</name>
    <dbReference type="NCBI Taxonomy" id="2740184"/>
    <lineage>
        <taxon>Bacteria</taxon>
        <taxon>Pseudomonadati</taxon>
        <taxon>Thermodesulfobacteriota</taxon>
        <taxon>Desulfuromonadia</taxon>
        <taxon>Geobacterales</taxon>
        <taxon>Geobacteraceae</taxon>
        <taxon>Geomonas</taxon>
    </lineage>
</organism>
<dbReference type="InterPro" id="IPR029787">
    <property type="entry name" value="Nucleotide_cyclase"/>
</dbReference>
<comment type="catalytic activity">
    <reaction evidence="2">
        <text>2 GTP = 3',3'-c-di-GMP + 2 diphosphate</text>
        <dbReference type="Rhea" id="RHEA:24898"/>
        <dbReference type="ChEBI" id="CHEBI:33019"/>
        <dbReference type="ChEBI" id="CHEBI:37565"/>
        <dbReference type="ChEBI" id="CHEBI:58805"/>
        <dbReference type="EC" id="2.7.7.65"/>
    </reaction>
</comment>
<dbReference type="EC" id="2.7.7.65" evidence="1"/>
<evidence type="ECO:0000313" key="5">
    <source>
        <dbReference type="EMBL" id="GFO60059.1"/>
    </source>
</evidence>
<sequence>MDRAGKTRYLEKVETPIFDGDGSSICIIGIAHDFTSRKEIEVTLRHDSTHDRLTGLYNRAFFEAQVEHLTQGRKLPVCIVMADVNGLRRRRVNDTQGHQAGDELIRLAARVIQRAFRSDEIVARIGVDEFATLLPGAGLAGTEAAVERIRLSPELTGGGALSIAFGVACAKGKNQVGAALRRSDERMYLDKVARKPKKDAG</sequence>
<protein>
    <recommendedName>
        <fullName evidence="1">diguanylate cyclase</fullName>
        <ecNumber evidence="1">2.7.7.65</ecNumber>
    </recommendedName>
</protein>
<accession>A0A6V8MK31</accession>
<dbReference type="GO" id="GO:0043709">
    <property type="term" value="P:cell adhesion involved in single-species biofilm formation"/>
    <property type="evidence" value="ECO:0007669"/>
    <property type="project" value="TreeGrafter"/>
</dbReference>
<dbReference type="InterPro" id="IPR043128">
    <property type="entry name" value="Rev_trsase/Diguanyl_cyclase"/>
</dbReference>
<dbReference type="PROSITE" id="PS50887">
    <property type="entry name" value="GGDEF"/>
    <property type="match status" value="1"/>
</dbReference>
<dbReference type="Proteomes" id="UP000556026">
    <property type="component" value="Unassembled WGS sequence"/>
</dbReference>
<dbReference type="PANTHER" id="PTHR45138">
    <property type="entry name" value="REGULATORY COMPONENTS OF SENSORY TRANSDUCTION SYSTEM"/>
    <property type="match status" value="1"/>
</dbReference>
<dbReference type="AlphaFoldDB" id="A0A6V8MK31"/>
<evidence type="ECO:0000313" key="6">
    <source>
        <dbReference type="Proteomes" id="UP000556026"/>
    </source>
</evidence>
<name>A0A6V8MK31_9BACT</name>
<dbReference type="GO" id="GO:0005886">
    <property type="term" value="C:plasma membrane"/>
    <property type="evidence" value="ECO:0007669"/>
    <property type="project" value="TreeGrafter"/>
</dbReference>
<keyword evidence="6" id="KW-1185">Reference proteome</keyword>
<dbReference type="SMART" id="SM00267">
    <property type="entry name" value="GGDEF"/>
    <property type="match status" value="1"/>
</dbReference>
<gene>
    <name evidence="5" type="ORF">GMST_23840</name>
</gene>
<dbReference type="InterPro" id="IPR000700">
    <property type="entry name" value="PAS-assoc_C"/>
</dbReference>
<feature type="domain" description="GGDEF" evidence="4">
    <location>
        <begin position="75"/>
        <end position="201"/>
    </location>
</feature>
<evidence type="ECO:0000256" key="2">
    <source>
        <dbReference type="ARBA" id="ARBA00034247"/>
    </source>
</evidence>
<dbReference type="CDD" id="cd01949">
    <property type="entry name" value="GGDEF"/>
    <property type="match status" value="1"/>
</dbReference>
<dbReference type="GO" id="GO:0052621">
    <property type="term" value="F:diguanylate cyclase activity"/>
    <property type="evidence" value="ECO:0007669"/>
    <property type="project" value="UniProtKB-EC"/>
</dbReference>
<proteinExistence type="predicted"/>
<reference evidence="6" key="1">
    <citation type="submission" date="2020-06" db="EMBL/GenBank/DDBJ databases">
        <title>Draft genomic sequence of Geomonas sp. Red330.</title>
        <authorList>
            <person name="Itoh H."/>
            <person name="Zhenxing X."/>
            <person name="Ushijima N."/>
            <person name="Masuda Y."/>
            <person name="Shiratori Y."/>
            <person name="Senoo K."/>
        </authorList>
    </citation>
    <scope>NUCLEOTIDE SEQUENCE [LARGE SCALE GENOMIC DNA]</scope>
    <source>
        <strain evidence="6">Red330</strain>
    </source>
</reference>
<evidence type="ECO:0000259" key="4">
    <source>
        <dbReference type="PROSITE" id="PS50887"/>
    </source>
</evidence>
<dbReference type="Pfam" id="PF00990">
    <property type="entry name" value="GGDEF"/>
    <property type="match status" value="1"/>
</dbReference>
<feature type="domain" description="PAC" evidence="3">
    <location>
        <begin position="1"/>
        <end position="46"/>
    </location>
</feature>
<evidence type="ECO:0000256" key="1">
    <source>
        <dbReference type="ARBA" id="ARBA00012528"/>
    </source>
</evidence>
<dbReference type="InterPro" id="IPR050469">
    <property type="entry name" value="Diguanylate_Cyclase"/>
</dbReference>
<dbReference type="Gene3D" id="3.30.450.20">
    <property type="entry name" value="PAS domain"/>
    <property type="match status" value="1"/>
</dbReference>
<evidence type="ECO:0000259" key="3">
    <source>
        <dbReference type="PROSITE" id="PS50113"/>
    </source>
</evidence>